<evidence type="ECO:0008006" key="10">
    <source>
        <dbReference type="Google" id="ProtNLM"/>
    </source>
</evidence>
<evidence type="ECO:0000313" key="8">
    <source>
        <dbReference type="EnsemblMetazoa" id="Aqu2.1.27621_001"/>
    </source>
</evidence>
<feature type="domain" description="RNA 3'-terminal phosphate cyclase insert" evidence="7">
    <location>
        <begin position="180"/>
        <end position="296"/>
    </location>
</feature>
<dbReference type="GO" id="GO:0004521">
    <property type="term" value="F:RNA endonuclease activity"/>
    <property type="evidence" value="ECO:0007669"/>
    <property type="project" value="TreeGrafter"/>
</dbReference>
<evidence type="ECO:0000256" key="3">
    <source>
        <dbReference type="ARBA" id="ARBA00022517"/>
    </source>
</evidence>
<dbReference type="KEGG" id="aqu:100638686"/>
<dbReference type="InterPro" id="IPR023797">
    <property type="entry name" value="RNA3'_phos_cyclase_dom"/>
</dbReference>
<dbReference type="InParanoid" id="A0A1X7UJI3"/>
<dbReference type="STRING" id="400682.A0A1X7UJI3"/>
<evidence type="ECO:0000259" key="7">
    <source>
        <dbReference type="Pfam" id="PF05189"/>
    </source>
</evidence>
<dbReference type="InterPro" id="IPR016443">
    <property type="entry name" value="RNA3'_term_phos_cyc_type_2"/>
</dbReference>
<dbReference type="InterPro" id="IPR013792">
    <property type="entry name" value="RNA3'P_cycl/enolpyr_Trfase_a/b"/>
</dbReference>
<feature type="domain" description="RNA 3'-terminal phosphate cyclase" evidence="6">
    <location>
        <begin position="6"/>
        <end position="349"/>
    </location>
</feature>
<name>A0A1X7UJI3_AMPQE</name>
<dbReference type="Proteomes" id="UP000007879">
    <property type="component" value="Unassembled WGS sequence"/>
</dbReference>
<comment type="subcellular location">
    <subcellularLocation>
        <location evidence="1">Nucleus</location>
        <location evidence="1">Nucleolus</location>
    </subcellularLocation>
</comment>
<reference evidence="9" key="1">
    <citation type="journal article" date="2010" name="Nature">
        <title>The Amphimedon queenslandica genome and the evolution of animal complexity.</title>
        <authorList>
            <person name="Srivastava M."/>
            <person name="Simakov O."/>
            <person name="Chapman J."/>
            <person name="Fahey B."/>
            <person name="Gauthier M.E."/>
            <person name="Mitros T."/>
            <person name="Richards G.S."/>
            <person name="Conaco C."/>
            <person name="Dacre M."/>
            <person name="Hellsten U."/>
            <person name="Larroux C."/>
            <person name="Putnam N.H."/>
            <person name="Stanke M."/>
            <person name="Adamska M."/>
            <person name="Darling A."/>
            <person name="Degnan S.M."/>
            <person name="Oakley T.H."/>
            <person name="Plachetzki D.C."/>
            <person name="Zhai Y."/>
            <person name="Adamski M."/>
            <person name="Calcino A."/>
            <person name="Cummins S.F."/>
            <person name="Goodstein D.M."/>
            <person name="Harris C."/>
            <person name="Jackson D.J."/>
            <person name="Leys S.P."/>
            <person name="Shu S."/>
            <person name="Woodcroft B.J."/>
            <person name="Vervoort M."/>
            <person name="Kosik K.S."/>
            <person name="Manning G."/>
            <person name="Degnan B.M."/>
            <person name="Rokhsar D.S."/>
        </authorList>
    </citation>
    <scope>NUCLEOTIDE SEQUENCE [LARGE SCALE GENOMIC DNA]</scope>
</reference>
<keyword evidence="9" id="KW-1185">Reference proteome</keyword>
<evidence type="ECO:0000256" key="5">
    <source>
        <dbReference type="SAM" id="MobiDB-lite"/>
    </source>
</evidence>
<comment type="similarity">
    <text evidence="2">Belongs to the RNA 3'-terminal cyclase family. Type 2 subfamily.</text>
</comment>
<dbReference type="EnsemblMetazoa" id="XM_019998323.1">
    <property type="protein sequence ID" value="XP_019853882.1"/>
    <property type="gene ID" value="LOC100638686"/>
</dbReference>
<feature type="region of interest" description="Disordered" evidence="5">
    <location>
        <begin position="255"/>
        <end position="282"/>
    </location>
</feature>
<dbReference type="InterPro" id="IPR036553">
    <property type="entry name" value="RPTC_insert"/>
</dbReference>
<dbReference type="eggNOG" id="KOG3980">
    <property type="taxonomic scope" value="Eukaryota"/>
</dbReference>
<dbReference type="Pfam" id="PF01137">
    <property type="entry name" value="RTC"/>
    <property type="match status" value="1"/>
</dbReference>
<evidence type="ECO:0000259" key="6">
    <source>
        <dbReference type="Pfam" id="PF01137"/>
    </source>
</evidence>
<dbReference type="Gene3D" id="3.65.10.20">
    <property type="entry name" value="RNA 3'-terminal phosphate cyclase domain"/>
    <property type="match status" value="1"/>
</dbReference>
<dbReference type="InterPro" id="IPR013791">
    <property type="entry name" value="RNA3'-term_phos_cycl_insert"/>
</dbReference>
<dbReference type="Pfam" id="PF05189">
    <property type="entry name" value="RTC_insert"/>
    <property type="match status" value="1"/>
</dbReference>
<evidence type="ECO:0000313" key="9">
    <source>
        <dbReference type="Proteomes" id="UP000007879"/>
    </source>
</evidence>
<evidence type="ECO:0000256" key="4">
    <source>
        <dbReference type="ARBA" id="ARBA00023242"/>
    </source>
</evidence>
<organism evidence="8">
    <name type="scientific">Amphimedon queenslandica</name>
    <name type="common">Sponge</name>
    <dbReference type="NCBI Taxonomy" id="400682"/>
    <lineage>
        <taxon>Eukaryota</taxon>
        <taxon>Metazoa</taxon>
        <taxon>Porifera</taxon>
        <taxon>Demospongiae</taxon>
        <taxon>Heteroscleromorpha</taxon>
        <taxon>Haplosclerida</taxon>
        <taxon>Niphatidae</taxon>
        <taxon>Amphimedon</taxon>
    </lineage>
</organism>
<proteinExistence type="inferred from homology"/>
<dbReference type="PANTHER" id="PTHR11096">
    <property type="entry name" value="RNA 3' TERMINAL PHOSPHATE CYCLASE"/>
    <property type="match status" value="1"/>
</dbReference>
<dbReference type="GO" id="GO:0005730">
    <property type="term" value="C:nucleolus"/>
    <property type="evidence" value="ECO:0007669"/>
    <property type="project" value="UniProtKB-SubCell"/>
</dbReference>
<dbReference type="InterPro" id="IPR037136">
    <property type="entry name" value="RNA3'_phos_cyclase_dom_sf"/>
</dbReference>
<dbReference type="GO" id="GO:0000479">
    <property type="term" value="P:endonucleolytic cleavage of tricistronic rRNA transcript (SSU-rRNA, 5.8S rRNA, LSU-rRNA)"/>
    <property type="evidence" value="ECO:0007669"/>
    <property type="project" value="TreeGrafter"/>
</dbReference>
<keyword evidence="3" id="KW-0690">Ribosome biogenesis</keyword>
<dbReference type="NCBIfam" id="TIGR03400">
    <property type="entry name" value="18S_RNA_Rcl1p"/>
    <property type="match status" value="1"/>
</dbReference>
<dbReference type="EnsemblMetazoa" id="Aqu2.1.27621_001">
    <property type="protein sequence ID" value="Aqu2.1.27621_001"/>
    <property type="gene ID" value="Aqu2.1.27621"/>
</dbReference>
<evidence type="ECO:0000256" key="2">
    <source>
        <dbReference type="ARBA" id="ARBA00007089"/>
    </source>
</evidence>
<gene>
    <name evidence="8" type="primary">100638686</name>
</gene>
<dbReference type="OrthoDB" id="1911237at2759"/>
<keyword evidence="4" id="KW-0539">Nucleus</keyword>
<reference evidence="8" key="2">
    <citation type="submission" date="2017-05" db="UniProtKB">
        <authorList>
            <consortium name="EnsemblMetazoa"/>
        </authorList>
    </citation>
    <scope>IDENTIFICATION</scope>
</reference>
<sequence length="376" mass="41346">MASSLRFEGCNYLRQRLVLATLSQRPVTISQIRADEEAPGLKDYEANFLRLLDKLTNGSKIEVNVTGTCLHYQPGFIVGGVLEHEANPQRSIGYYLEPLLMLAPFSKHPIRMKLTGATHGPDDPSADYYRLACVPLLVKLLGSKEVELKVIKRSVCPNGGGEVSFSCPIVRKVSPVWMEDVGKVKRIRGMAYSIKANAGIANRLVSSARGVLNKYLPDVYISTDVIPRPKSVSSGYGIVLVSSSTVGPHISHCVEGSSMMSSQRPPPHSLTESQPQESALPEDIGQRTGMKLIEEIVRSGCVDSGLQSLPLLYMAMSDRDVSKIKLGALTPYTVQFLRHMRDYYNLVYKVEENEEDGMVTVTVVGLGYTNINKPSK</sequence>
<dbReference type="PANTHER" id="PTHR11096:SF1">
    <property type="entry name" value="RNA 3'-TERMINAL PHOSPHATE CYCLASE-LIKE PROTEIN"/>
    <property type="match status" value="1"/>
</dbReference>
<dbReference type="SUPFAM" id="SSF55205">
    <property type="entry name" value="EPT/RTPC-like"/>
    <property type="match status" value="1"/>
</dbReference>
<accession>A0A1X7UJI3</accession>
<dbReference type="Gene3D" id="3.30.360.20">
    <property type="entry name" value="RNA 3'-terminal phosphate cyclase, insert domain"/>
    <property type="match status" value="1"/>
</dbReference>
<dbReference type="AlphaFoldDB" id="A0A1X7UJI3"/>
<protein>
    <recommendedName>
        <fullName evidence="10">RNA 3'-terminal phosphate cyclase domain-containing protein</fullName>
    </recommendedName>
</protein>
<dbReference type="InterPro" id="IPR000228">
    <property type="entry name" value="RNA3'_term_phos_cyc"/>
</dbReference>
<evidence type="ECO:0000256" key="1">
    <source>
        <dbReference type="ARBA" id="ARBA00004604"/>
    </source>
</evidence>